<comment type="caution">
    <text evidence="4">The sequence shown here is derived from an EMBL/GenBank/DDBJ whole genome shotgun (WGS) entry which is preliminary data.</text>
</comment>
<dbReference type="SUPFAM" id="SSF56436">
    <property type="entry name" value="C-type lectin-like"/>
    <property type="match status" value="1"/>
</dbReference>
<evidence type="ECO:0000313" key="5">
    <source>
        <dbReference type="Proteomes" id="UP001634394"/>
    </source>
</evidence>
<gene>
    <name evidence="4" type="ORF">ACJMK2_020040</name>
</gene>
<dbReference type="CDD" id="cd00037">
    <property type="entry name" value="CLECT"/>
    <property type="match status" value="1"/>
</dbReference>
<keyword evidence="2" id="KW-0732">Signal</keyword>
<dbReference type="PROSITE" id="PS50041">
    <property type="entry name" value="C_TYPE_LECTIN_2"/>
    <property type="match status" value="1"/>
</dbReference>
<evidence type="ECO:0000256" key="2">
    <source>
        <dbReference type="SAM" id="SignalP"/>
    </source>
</evidence>
<dbReference type="Pfam" id="PF00059">
    <property type="entry name" value="Lectin_C"/>
    <property type="match status" value="1"/>
</dbReference>
<dbReference type="SMART" id="SM00034">
    <property type="entry name" value="CLECT"/>
    <property type="match status" value="1"/>
</dbReference>
<dbReference type="EMBL" id="JBJQND010000017">
    <property type="protein sequence ID" value="KAL3841964.1"/>
    <property type="molecule type" value="Genomic_DNA"/>
</dbReference>
<dbReference type="InterPro" id="IPR018378">
    <property type="entry name" value="C-type_lectin_CS"/>
</dbReference>
<dbReference type="AlphaFoldDB" id="A0ABD3TXU3"/>
<name>A0ABD3TXU3_SINWO</name>
<accession>A0ABD3TXU3</accession>
<dbReference type="Gene3D" id="3.10.100.10">
    <property type="entry name" value="Mannose-Binding Protein A, subunit A"/>
    <property type="match status" value="1"/>
</dbReference>
<protein>
    <recommendedName>
        <fullName evidence="3">C-type lectin domain-containing protein</fullName>
    </recommendedName>
</protein>
<keyword evidence="1" id="KW-1015">Disulfide bond</keyword>
<dbReference type="InterPro" id="IPR050111">
    <property type="entry name" value="C-type_lectin/snaclec_domain"/>
</dbReference>
<evidence type="ECO:0000259" key="3">
    <source>
        <dbReference type="PROSITE" id="PS50041"/>
    </source>
</evidence>
<organism evidence="4 5">
    <name type="scientific">Sinanodonta woodiana</name>
    <name type="common">Chinese pond mussel</name>
    <name type="synonym">Anodonta woodiana</name>
    <dbReference type="NCBI Taxonomy" id="1069815"/>
    <lineage>
        <taxon>Eukaryota</taxon>
        <taxon>Metazoa</taxon>
        <taxon>Spiralia</taxon>
        <taxon>Lophotrochozoa</taxon>
        <taxon>Mollusca</taxon>
        <taxon>Bivalvia</taxon>
        <taxon>Autobranchia</taxon>
        <taxon>Heteroconchia</taxon>
        <taxon>Palaeoheterodonta</taxon>
        <taxon>Unionida</taxon>
        <taxon>Unionoidea</taxon>
        <taxon>Unionidae</taxon>
        <taxon>Unioninae</taxon>
        <taxon>Sinanodonta</taxon>
    </lineage>
</organism>
<evidence type="ECO:0000256" key="1">
    <source>
        <dbReference type="ARBA" id="ARBA00023157"/>
    </source>
</evidence>
<dbReference type="PANTHER" id="PTHR22803">
    <property type="entry name" value="MANNOSE, PHOSPHOLIPASE, LECTIN RECEPTOR RELATED"/>
    <property type="match status" value="1"/>
</dbReference>
<dbReference type="InterPro" id="IPR016186">
    <property type="entry name" value="C-type_lectin-like/link_sf"/>
</dbReference>
<keyword evidence="5" id="KW-1185">Reference proteome</keyword>
<feature type="chain" id="PRO_5044780257" description="C-type lectin domain-containing protein" evidence="2">
    <location>
        <begin position="28"/>
        <end position="180"/>
    </location>
</feature>
<feature type="signal peptide" evidence="2">
    <location>
        <begin position="1"/>
        <end position="27"/>
    </location>
</feature>
<dbReference type="Proteomes" id="UP001634394">
    <property type="component" value="Unassembled WGS sequence"/>
</dbReference>
<sequence length="180" mass="20320">MTRLIICNYSLCLLHLYIVAELKPTHGHCSQGWVLHGSSCYHVSHDMEDWADADYMCHKMGGYLAEINTAFEGNFLENQVKLFNFPQGYTWIGATDIPIEGEWIWANSNSQLSSQSYSNWLPGDPNNVGGNQNCLSIGNTGLWADENCASIYHYICEKDEEHGSVMLSVTSKQSVWLLYI</sequence>
<reference evidence="4 5" key="1">
    <citation type="submission" date="2024-11" db="EMBL/GenBank/DDBJ databases">
        <title>Chromosome-level genome assembly of the freshwater bivalve Anodonta woodiana.</title>
        <authorList>
            <person name="Chen X."/>
        </authorList>
    </citation>
    <scope>NUCLEOTIDE SEQUENCE [LARGE SCALE GENOMIC DNA]</scope>
    <source>
        <strain evidence="4">MN2024</strain>
        <tissue evidence="4">Gills</tissue>
    </source>
</reference>
<evidence type="ECO:0000313" key="4">
    <source>
        <dbReference type="EMBL" id="KAL3841964.1"/>
    </source>
</evidence>
<proteinExistence type="predicted"/>
<dbReference type="PROSITE" id="PS00615">
    <property type="entry name" value="C_TYPE_LECTIN_1"/>
    <property type="match status" value="1"/>
</dbReference>
<dbReference type="InterPro" id="IPR016187">
    <property type="entry name" value="CTDL_fold"/>
</dbReference>
<dbReference type="InterPro" id="IPR001304">
    <property type="entry name" value="C-type_lectin-like"/>
</dbReference>
<feature type="domain" description="C-type lectin" evidence="3">
    <location>
        <begin position="36"/>
        <end position="157"/>
    </location>
</feature>